<evidence type="ECO:0000313" key="2">
    <source>
        <dbReference type="Proteomes" id="UP000006339"/>
    </source>
</evidence>
<protein>
    <submittedName>
        <fullName evidence="1">Uncharacterized protein</fullName>
    </submittedName>
</protein>
<organism evidence="1 2">
    <name type="scientific">Leptospira kirschneri str. 200802841</name>
    <dbReference type="NCBI Taxonomy" id="1193047"/>
    <lineage>
        <taxon>Bacteria</taxon>
        <taxon>Pseudomonadati</taxon>
        <taxon>Spirochaetota</taxon>
        <taxon>Spirochaetia</taxon>
        <taxon>Leptospirales</taxon>
        <taxon>Leptospiraceae</taxon>
        <taxon>Leptospira</taxon>
    </lineage>
</organism>
<dbReference type="Proteomes" id="UP000006339">
    <property type="component" value="Unassembled WGS sequence"/>
</dbReference>
<dbReference type="AlphaFoldDB" id="A0A828XY21"/>
<proteinExistence type="predicted"/>
<reference evidence="1" key="1">
    <citation type="submission" date="2012-10" db="EMBL/GenBank/DDBJ databases">
        <authorList>
            <person name="Harkins D.M."/>
            <person name="Durkin A.S."/>
            <person name="Brinkac L.M."/>
            <person name="Selengut J.D."/>
            <person name="Sanka R."/>
            <person name="DePew J."/>
            <person name="Purushe J."/>
            <person name="Picardeau M."/>
            <person name="Werts C."/>
            <person name="Goarant C."/>
            <person name="Vinetz J.M."/>
            <person name="Sutton G.G."/>
            <person name="Nelson W.C."/>
            <person name="Fouts D.E."/>
        </authorList>
    </citation>
    <scope>NUCLEOTIDE SEQUENCE [LARGE SCALE GENOMIC DNA]</scope>
    <source>
        <strain evidence="1">200802841</strain>
    </source>
</reference>
<sequence length="40" mass="4689">MKINGEVPVLIPKTYGLPWCQEDPNYVPFEQIERLKSELN</sequence>
<evidence type="ECO:0000313" key="1">
    <source>
        <dbReference type="EMBL" id="EKO50279.1"/>
    </source>
</evidence>
<name>A0A828XY21_9LEPT</name>
<accession>A0A828XY21</accession>
<dbReference type="EMBL" id="AKWH02000068">
    <property type="protein sequence ID" value="EKO50279.1"/>
    <property type="molecule type" value="Genomic_DNA"/>
</dbReference>
<gene>
    <name evidence="1" type="ORF">LEP1GSC131_2768</name>
</gene>
<comment type="caution">
    <text evidence="1">The sequence shown here is derived from an EMBL/GenBank/DDBJ whole genome shotgun (WGS) entry which is preliminary data.</text>
</comment>
<keyword evidence="2" id="KW-1185">Reference proteome</keyword>